<name>A0AAN7YUC5_9MYCE</name>
<protein>
    <recommendedName>
        <fullName evidence="1">COMM domain-containing protein 6</fullName>
    </recommendedName>
</protein>
<dbReference type="PANTHER" id="PTHR16231:SF5">
    <property type="entry name" value="COMM DOMAIN-CONTAINING PROTEIN 6"/>
    <property type="match status" value="1"/>
</dbReference>
<dbReference type="Proteomes" id="UP001344447">
    <property type="component" value="Unassembled WGS sequence"/>
</dbReference>
<proteinExistence type="inferred from homology"/>
<evidence type="ECO:0000313" key="5">
    <source>
        <dbReference type="EMBL" id="KAK5580426.1"/>
    </source>
</evidence>
<gene>
    <name evidence="5" type="ORF">RB653_000443</name>
</gene>
<dbReference type="InterPro" id="IPR017920">
    <property type="entry name" value="COMM"/>
</dbReference>
<evidence type="ECO:0000313" key="6">
    <source>
        <dbReference type="Proteomes" id="UP001344447"/>
    </source>
</evidence>
<sequence>MDKVFNVGKLVDFQWKLGVSIASNHSSQLNTPFITVFVKVLDSNSEVTSHSFELTIPEFKNFAQQFKDMSNMIETL</sequence>
<comment type="caution">
    <text evidence="5">The sequence shown here is derived from an EMBL/GenBank/DDBJ whole genome shotgun (WGS) entry which is preliminary data.</text>
</comment>
<comment type="function">
    <text evidence="2">Scaffold protein in the commander complex that is essential for endosomal recycling of transmembrane cargos; the commander complex is composed of the CCC subcomplex and the retriever subcomplex.</text>
</comment>
<evidence type="ECO:0000256" key="1">
    <source>
        <dbReference type="ARBA" id="ARBA00039908"/>
    </source>
</evidence>
<evidence type="ECO:0000256" key="3">
    <source>
        <dbReference type="ARBA" id="ARBA00093468"/>
    </source>
</evidence>
<keyword evidence="6" id="KW-1185">Reference proteome</keyword>
<accession>A0AAN7YUC5</accession>
<evidence type="ECO:0000256" key="2">
    <source>
        <dbReference type="ARBA" id="ARBA00093300"/>
    </source>
</evidence>
<comment type="similarity">
    <text evidence="3">Belongs to the COMM domain-containing protein 6 family.</text>
</comment>
<dbReference type="SMR" id="A0AAN7YUC5"/>
<evidence type="ECO:0000259" key="4">
    <source>
        <dbReference type="PROSITE" id="PS51269"/>
    </source>
</evidence>
<dbReference type="InterPro" id="IPR047155">
    <property type="entry name" value="COMMD4/6/7/8"/>
</dbReference>
<feature type="domain" description="COMM" evidence="4">
    <location>
        <begin position="9"/>
        <end position="76"/>
    </location>
</feature>
<organism evidence="5 6">
    <name type="scientific">Dictyostelium firmibasis</name>
    <dbReference type="NCBI Taxonomy" id="79012"/>
    <lineage>
        <taxon>Eukaryota</taxon>
        <taxon>Amoebozoa</taxon>
        <taxon>Evosea</taxon>
        <taxon>Eumycetozoa</taxon>
        <taxon>Dictyostelia</taxon>
        <taxon>Dictyosteliales</taxon>
        <taxon>Dictyosteliaceae</taxon>
        <taxon>Dictyostelium</taxon>
    </lineage>
</organism>
<dbReference type="EMBL" id="JAVFKY010000002">
    <property type="protein sequence ID" value="KAK5580426.1"/>
    <property type="molecule type" value="Genomic_DNA"/>
</dbReference>
<dbReference type="Pfam" id="PF07258">
    <property type="entry name" value="COMM_domain"/>
    <property type="match status" value="1"/>
</dbReference>
<reference evidence="5 6" key="1">
    <citation type="submission" date="2023-11" db="EMBL/GenBank/DDBJ databases">
        <title>Dfirmibasis_genome.</title>
        <authorList>
            <person name="Edelbroek B."/>
            <person name="Kjellin J."/>
            <person name="Jerlstrom-Hultqvist J."/>
            <person name="Soderbom F."/>
        </authorList>
    </citation>
    <scope>NUCLEOTIDE SEQUENCE [LARGE SCALE GENOMIC DNA]</scope>
    <source>
        <strain evidence="5 6">TNS-C-14</strain>
    </source>
</reference>
<dbReference type="PANTHER" id="PTHR16231">
    <property type="entry name" value="COMM DOMAIN-CONTAINING PROTEIN 4-8 FAMILY MEMBER"/>
    <property type="match status" value="1"/>
</dbReference>
<dbReference type="AlphaFoldDB" id="A0AAN7YUC5"/>
<dbReference type="PROSITE" id="PS51269">
    <property type="entry name" value="COMM"/>
    <property type="match status" value="1"/>
</dbReference>